<sequence length="545" mass="59448">MTILSHKSVPRQRTPSSPDMESDAKERFMANVLLIGHQPDLYMHLSRLFADGGHSLDVVSSLEDGIRHCRASSCQLVVLEEGMDNALEGIPRLRSTQAAPQVVVVAERYNPERGKAALLSGALNYMPKGKAPRAITTLLERLPSFGGNGAEGPDLRDFGIFGSSAALRAQFETIARSSNADVNVLLQGETGTGKELFARAIHRMSQRRGGPLITVDCASLPEHLVESLLFGYSQGAFTGAAKSRVGLIRQADGGTLFLDEVSELPMSLQKKFLRVLQERRYRPVGGGSEESSDFRLVAATNKDLQEMVREGTFRDDLLYRISTMRVLLPPLRERGLDTIEIAEHLLQSRAESNGGKVWQMSAEFRARLLAHPWPGNVRELVNVIDCTLAVAGDGDMLFAEHLPATIHAGMLPQSSRPWQGRTPARRSTDVTHHGMHDRAGKMAHGVANGAAPSHASHNPSQGPSHGRPHDTADEAAAYATHAGGAHPDALPSFREARREALEAFEHAYLATLYEAVGGDIRQACSLSNLSRARLYELLRKHAIME</sequence>
<dbReference type="PROSITE" id="PS00676">
    <property type="entry name" value="SIGMA54_INTERACT_2"/>
    <property type="match status" value="1"/>
</dbReference>
<name>A0A0H3ACF4_NITV4</name>
<dbReference type="PANTHER" id="PTHR32071:SF113">
    <property type="entry name" value="ALGINATE BIOSYNTHESIS TRANSCRIPTIONAL REGULATORY PROTEIN ALGB"/>
    <property type="match status" value="1"/>
</dbReference>
<keyword evidence="4" id="KW-0238">DNA-binding</keyword>
<proteinExistence type="predicted"/>
<dbReference type="Proteomes" id="UP000009173">
    <property type="component" value="Plasmid pDVUL01"/>
</dbReference>
<evidence type="ECO:0000256" key="1">
    <source>
        <dbReference type="ARBA" id="ARBA00022741"/>
    </source>
</evidence>
<organism evidence="10 11">
    <name type="scientific">Nitratidesulfovibrio vulgaris (strain DP4)</name>
    <name type="common">Desulfovibrio vulgaris</name>
    <dbReference type="NCBI Taxonomy" id="391774"/>
    <lineage>
        <taxon>Bacteria</taxon>
        <taxon>Pseudomonadati</taxon>
        <taxon>Thermodesulfobacteriota</taxon>
        <taxon>Desulfovibrionia</taxon>
        <taxon>Desulfovibrionales</taxon>
        <taxon>Desulfovibrionaceae</taxon>
        <taxon>Nitratidesulfovibrio</taxon>
    </lineage>
</organism>
<protein>
    <submittedName>
        <fullName evidence="10">Putative two component, sigma54 specific, transcriptional regulator, Fis family</fullName>
    </submittedName>
</protein>
<dbReference type="Pfam" id="PF25601">
    <property type="entry name" value="AAA_lid_14"/>
    <property type="match status" value="1"/>
</dbReference>
<dbReference type="SUPFAM" id="SSF52172">
    <property type="entry name" value="CheY-like"/>
    <property type="match status" value="1"/>
</dbReference>
<evidence type="ECO:0000256" key="6">
    <source>
        <dbReference type="PROSITE-ProRule" id="PRU00169"/>
    </source>
</evidence>
<dbReference type="InterPro" id="IPR025944">
    <property type="entry name" value="Sigma_54_int_dom_CS"/>
</dbReference>
<dbReference type="GO" id="GO:0003677">
    <property type="term" value="F:DNA binding"/>
    <property type="evidence" value="ECO:0007669"/>
    <property type="project" value="UniProtKB-KW"/>
</dbReference>
<dbReference type="Gene3D" id="3.40.50.300">
    <property type="entry name" value="P-loop containing nucleotide triphosphate hydrolases"/>
    <property type="match status" value="1"/>
</dbReference>
<geneLocation type="plasmid" evidence="10 11">
    <name>pDVUL01</name>
</geneLocation>
<feature type="domain" description="Sigma-54 factor interaction" evidence="8">
    <location>
        <begin position="160"/>
        <end position="389"/>
    </location>
</feature>
<gene>
    <name evidence="10" type="ordered locus">Dvul_3082</name>
</gene>
<feature type="domain" description="Response regulatory" evidence="9">
    <location>
        <begin position="31"/>
        <end position="143"/>
    </location>
</feature>
<accession>A0A0H3ACF4</accession>
<dbReference type="Gene3D" id="1.10.8.60">
    <property type="match status" value="1"/>
</dbReference>
<dbReference type="KEGG" id="dvl:Dvul_3082"/>
<dbReference type="PROSITE" id="PS50045">
    <property type="entry name" value="SIGMA54_INTERACT_4"/>
    <property type="match status" value="1"/>
</dbReference>
<dbReference type="PROSITE" id="PS00688">
    <property type="entry name" value="SIGMA54_INTERACT_3"/>
    <property type="match status" value="1"/>
</dbReference>
<feature type="region of interest" description="Disordered" evidence="7">
    <location>
        <begin position="1"/>
        <end position="22"/>
    </location>
</feature>
<dbReference type="EMBL" id="CP000528">
    <property type="protein sequence ID" value="ABM30093.1"/>
    <property type="molecule type" value="Genomic_DNA"/>
</dbReference>
<evidence type="ECO:0000313" key="10">
    <source>
        <dbReference type="EMBL" id="ABM30093.1"/>
    </source>
</evidence>
<evidence type="ECO:0000259" key="9">
    <source>
        <dbReference type="PROSITE" id="PS50110"/>
    </source>
</evidence>
<dbReference type="PANTHER" id="PTHR32071">
    <property type="entry name" value="TRANSCRIPTIONAL REGULATORY PROTEIN"/>
    <property type="match status" value="1"/>
</dbReference>
<dbReference type="InterPro" id="IPR027417">
    <property type="entry name" value="P-loop_NTPase"/>
</dbReference>
<dbReference type="InterPro" id="IPR058031">
    <property type="entry name" value="AAA_lid_NorR"/>
</dbReference>
<dbReference type="InterPro" id="IPR002078">
    <property type="entry name" value="Sigma_54_int"/>
</dbReference>
<dbReference type="CDD" id="cd00009">
    <property type="entry name" value="AAA"/>
    <property type="match status" value="1"/>
</dbReference>
<dbReference type="InterPro" id="IPR003593">
    <property type="entry name" value="AAA+_ATPase"/>
</dbReference>
<feature type="compositionally biased region" description="Basic and acidic residues" evidence="7">
    <location>
        <begin position="426"/>
        <end position="440"/>
    </location>
</feature>
<evidence type="ECO:0000313" key="11">
    <source>
        <dbReference type="Proteomes" id="UP000009173"/>
    </source>
</evidence>
<dbReference type="GO" id="GO:0000160">
    <property type="term" value="P:phosphorelay signal transduction system"/>
    <property type="evidence" value="ECO:0007669"/>
    <property type="project" value="InterPro"/>
</dbReference>
<dbReference type="Pfam" id="PF00158">
    <property type="entry name" value="Sigma54_activat"/>
    <property type="match status" value="1"/>
</dbReference>
<dbReference type="InterPro" id="IPR001789">
    <property type="entry name" value="Sig_transdc_resp-reg_receiver"/>
</dbReference>
<keyword evidence="5" id="KW-0804">Transcription</keyword>
<dbReference type="Gene3D" id="3.40.50.2300">
    <property type="match status" value="1"/>
</dbReference>
<dbReference type="InterPro" id="IPR011006">
    <property type="entry name" value="CheY-like_superfamily"/>
</dbReference>
<keyword evidence="2" id="KW-0067">ATP-binding</keyword>
<dbReference type="HOGENOM" id="CLU_000445_0_6_7"/>
<keyword evidence="1" id="KW-0547">Nucleotide-binding</keyword>
<keyword evidence="10" id="KW-0614">Plasmid</keyword>
<dbReference type="Gene3D" id="1.10.10.60">
    <property type="entry name" value="Homeodomain-like"/>
    <property type="match status" value="1"/>
</dbReference>
<dbReference type="PROSITE" id="PS00675">
    <property type="entry name" value="SIGMA54_INTERACT_1"/>
    <property type="match status" value="1"/>
</dbReference>
<dbReference type="InterPro" id="IPR025943">
    <property type="entry name" value="Sigma_54_int_dom_ATP-bd_2"/>
</dbReference>
<evidence type="ECO:0000256" key="5">
    <source>
        <dbReference type="ARBA" id="ARBA00023163"/>
    </source>
</evidence>
<dbReference type="SMART" id="SM00382">
    <property type="entry name" value="AAA"/>
    <property type="match status" value="1"/>
</dbReference>
<dbReference type="PROSITE" id="PS50110">
    <property type="entry name" value="RESPONSE_REGULATORY"/>
    <property type="match status" value="1"/>
</dbReference>
<dbReference type="GO" id="GO:0006355">
    <property type="term" value="P:regulation of DNA-templated transcription"/>
    <property type="evidence" value="ECO:0007669"/>
    <property type="project" value="InterPro"/>
</dbReference>
<dbReference type="FunFam" id="3.40.50.300:FF:000006">
    <property type="entry name" value="DNA-binding transcriptional regulator NtrC"/>
    <property type="match status" value="1"/>
</dbReference>
<feature type="region of interest" description="Disordered" evidence="7">
    <location>
        <begin position="411"/>
        <end position="471"/>
    </location>
</feature>
<evidence type="ECO:0000256" key="7">
    <source>
        <dbReference type="SAM" id="MobiDB-lite"/>
    </source>
</evidence>
<dbReference type="InterPro" id="IPR025662">
    <property type="entry name" value="Sigma_54_int_dom_ATP-bd_1"/>
</dbReference>
<dbReference type="AlphaFoldDB" id="A0A0H3ACF4"/>
<evidence type="ECO:0000256" key="2">
    <source>
        <dbReference type="ARBA" id="ARBA00022840"/>
    </source>
</evidence>
<reference evidence="11" key="1">
    <citation type="journal article" date="2009" name="Environ. Microbiol.">
        <title>Contribution of mobile genetic elements to Desulfovibrio vulgaris genome plasticity.</title>
        <authorList>
            <person name="Walker C.B."/>
            <person name="Stolyar S."/>
            <person name="Chivian D."/>
            <person name="Pinel N."/>
            <person name="Gabster J.A."/>
            <person name="Dehal P.S."/>
            <person name="He Z."/>
            <person name="Yang Z.K."/>
            <person name="Yen H.C."/>
            <person name="Zhou J."/>
            <person name="Wall J.D."/>
            <person name="Hazen T.C."/>
            <person name="Arkin A.P."/>
            <person name="Stahl D.A."/>
        </authorList>
    </citation>
    <scope>NUCLEOTIDE SEQUENCE [LARGE SCALE GENOMIC DNA]</scope>
    <source>
        <strain evidence="11">DP4</strain>
        <plasmid evidence="11">Plasmid pDVUL01</plasmid>
    </source>
</reference>
<evidence type="ECO:0000256" key="4">
    <source>
        <dbReference type="ARBA" id="ARBA00023125"/>
    </source>
</evidence>
<evidence type="ECO:0000259" key="8">
    <source>
        <dbReference type="PROSITE" id="PS50045"/>
    </source>
</evidence>
<dbReference type="SUPFAM" id="SSF52540">
    <property type="entry name" value="P-loop containing nucleoside triphosphate hydrolases"/>
    <property type="match status" value="1"/>
</dbReference>
<evidence type="ECO:0000256" key="3">
    <source>
        <dbReference type="ARBA" id="ARBA00023015"/>
    </source>
</evidence>
<keyword evidence="3" id="KW-0805">Transcription regulation</keyword>
<dbReference type="CDD" id="cd00156">
    <property type="entry name" value="REC"/>
    <property type="match status" value="1"/>
</dbReference>
<dbReference type="GO" id="GO:0005524">
    <property type="term" value="F:ATP binding"/>
    <property type="evidence" value="ECO:0007669"/>
    <property type="project" value="UniProtKB-KW"/>
</dbReference>
<comment type="caution">
    <text evidence="6">Lacks conserved residue(s) required for the propagation of feature annotation.</text>
</comment>